<sequence>MHPFLRVKPTRLPRKEHFIFFGSKFVIKLYGPDPERILSTLDQSRLGNSRRKVYHGRENHLSDTTCILKKLSSALNLAHVTVMKAHFETHFKKKRILFPDSLVSHTWEARQTSEPDDAVYATESLEEYQSDGGFLDNTNQSDGSCKYSHEQEKCNQERSQSDHCVSSDEIAVNSDDLIELDEEGGVNHGTLSAPLDTDEALSVECITILEDSCEEDLGLHEMPLEIEVQVDDED</sequence>
<gene>
    <name evidence="1" type="ORF">DARMORV10_C06P35810.1</name>
</gene>
<dbReference type="EMBL" id="HG994370">
    <property type="protein sequence ID" value="CAF2061716.1"/>
    <property type="molecule type" value="Genomic_DNA"/>
</dbReference>
<proteinExistence type="predicted"/>
<protein>
    <submittedName>
        <fullName evidence="1">(rape) hypothetical protein</fullName>
    </submittedName>
</protein>
<accession>A0A816QH47</accession>
<reference evidence="1" key="1">
    <citation type="submission" date="2021-01" db="EMBL/GenBank/DDBJ databases">
        <authorList>
            <consortium name="Genoscope - CEA"/>
            <person name="William W."/>
        </authorList>
    </citation>
    <scope>NUCLEOTIDE SEQUENCE</scope>
</reference>
<organism evidence="1">
    <name type="scientific">Brassica napus</name>
    <name type="common">Rape</name>
    <dbReference type="NCBI Taxonomy" id="3708"/>
    <lineage>
        <taxon>Eukaryota</taxon>
        <taxon>Viridiplantae</taxon>
        <taxon>Streptophyta</taxon>
        <taxon>Embryophyta</taxon>
        <taxon>Tracheophyta</taxon>
        <taxon>Spermatophyta</taxon>
        <taxon>Magnoliopsida</taxon>
        <taxon>eudicotyledons</taxon>
        <taxon>Gunneridae</taxon>
        <taxon>Pentapetalae</taxon>
        <taxon>rosids</taxon>
        <taxon>malvids</taxon>
        <taxon>Brassicales</taxon>
        <taxon>Brassicaceae</taxon>
        <taxon>Brassiceae</taxon>
        <taxon>Brassica</taxon>
    </lineage>
</organism>
<name>A0A816QH47_BRANA</name>
<dbReference type="AlphaFoldDB" id="A0A816QH47"/>
<dbReference type="Proteomes" id="UP001295469">
    <property type="component" value="Chromosome C06"/>
</dbReference>
<evidence type="ECO:0000313" key="1">
    <source>
        <dbReference type="EMBL" id="CAF2061716.1"/>
    </source>
</evidence>